<feature type="compositionally biased region" description="Low complexity" evidence="1">
    <location>
        <begin position="73"/>
        <end position="90"/>
    </location>
</feature>
<gene>
    <name evidence="2" type="ORF">M6B38_128150</name>
</gene>
<comment type="caution">
    <text evidence="2">The sequence shown here is derived from an EMBL/GenBank/DDBJ whole genome shotgun (WGS) entry which is preliminary data.</text>
</comment>
<sequence length="146" mass="16095">MSSQSWNAIPAARREALAARQRQRIKEDCSDEDDDEFDKANIHTYIYPLSKKSGEWSSGSSGGYATEKNTNTSSSQESEAGEEGSSLLEQHSVKLESLETRIEKLLVLNEKMEERSKKLEQLVVQVAEHVGVRHSLGDDGGAAGKI</sequence>
<dbReference type="Proteomes" id="UP001140949">
    <property type="component" value="Unassembled WGS sequence"/>
</dbReference>
<protein>
    <submittedName>
        <fullName evidence="2">Uncharacterized protein</fullName>
    </submittedName>
</protein>
<organism evidence="2 3">
    <name type="scientific">Iris pallida</name>
    <name type="common">Sweet iris</name>
    <dbReference type="NCBI Taxonomy" id="29817"/>
    <lineage>
        <taxon>Eukaryota</taxon>
        <taxon>Viridiplantae</taxon>
        <taxon>Streptophyta</taxon>
        <taxon>Embryophyta</taxon>
        <taxon>Tracheophyta</taxon>
        <taxon>Spermatophyta</taxon>
        <taxon>Magnoliopsida</taxon>
        <taxon>Liliopsida</taxon>
        <taxon>Asparagales</taxon>
        <taxon>Iridaceae</taxon>
        <taxon>Iridoideae</taxon>
        <taxon>Irideae</taxon>
        <taxon>Iris</taxon>
    </lineage>
</organism>
<feature type="region of interest" description="Disordered" evidence="1">
    <location>
        <begin position="51"/>
        <end position="93"/>
    </location>
</feature>
<evidence type="ECO:0000313" key="3">
    <source>
        <dbReference type="Proteomes" id="UP001140949"/>
    </source>
</evidence>
<evidence type="ECO:0000313" key="2">
    <source>
        <dbReference type="EMBL" id="KAJ6823915.1"/>
    </source>
</evidence>
<dbReference type="EMBL" id="JANAVB010022596">
    <property type="protein sequence ID" value="KAJ6823915.1"/>
    <property type="molecule type" value="Genomic_DNA"/>
</dbReference>
<evidence type="ECO:0000256" key="1">
    <source>
        <dbReference type="SAM" id="MobiDB-lite"/>
    </source>
</evidence>
<dbReference type="AlphaFoldDB" id="A0AAX6G6G2"/>
<reference evidence="2" key="2">
    <citation type="submission" date="2023-04" db="EMBL/GenBank/DDBJ databases">
        <authorList>
            <person name="Bruccoleri R.E."/>
            <person name="Oakeley E.J."/>
            <person name="Faust A.-M."/>
            <person name="Dessus-Babus S."/>
            <person name="Altorfer M."/>
            <person name="Burckhardt D."/>
            <person name="Oertli M."/>
            <person name="Naumann U."/>
            <person name="Petersen F."/>
            <person name="Wong J."/>
        </authorList>
    </citation>
    <scope>NUCLEOTIDE SEQUENCE</scope>
    <source>
        <strain evidence="2">GSM-AAB239-AS_SAM_17_03QT</strain>
        <tissue evidence="2">Leaf</tissue>
    </source>
</reference>
<keyword evidence="3" id="KW-1185">Reference proteome</keyword>
<accession>A0AAX6G6G2</accession>
<proteinExistence type="predicted"/>
<name>A0AAX6G6G2_IRIPA</name>
<reference evidence="2" key="1">
    <citation type="journal article" date="2023" name="GigaByte">
        <title>Genome assembly of the bearded iris, Iris pallida Lam.</title>
        <authorList>
            <person name="Bruccoleri R.E."/>
            <person name="Oakeley E.J."/>
            <person name="Faust A.M.E."/>
            <person name="Altorfer M."/>
            <person name="Dessus-Babus S."/>
            <person name="Burckhardt D."/>
            <person name="Oertli M."/>
            <person name="Naumann U."/>
            <person name="Petersen F."/>
            <person name="Wong J."/>
        </authorList>
    </citation>
    <scope>NUCLEOTIDE SEQUENCE</scope>
    <source>
        <strain evidence="2">GSM-AAB239-AS_SAM_17_03QT</strain>
    </source>
</reference>